<feature type="non-terminal residue" evidence="2">
    <location>
        <position position="1"/>
    </location>
</feature>
<comment type="caution">
    <text evidence="2">The sequence shown here is derived from an EMBL/GenBank/DDBJ whole genome shotgun (WGS) entry which is preliminary data.</text>
</comment>
<dbReference type="AlphaFoldDB" id="A0AAV4EIM3"/>
<evidence type="ECO:0000313" key="2">
    <source>
        <dbReference type="EMBL" id="GFR60459.1"/>
    </source>
</evidence>
<feature type="compositionally biased region" description="Basic and acidic residues" evidence="1">
    <location>
        <begin position="91"/>
        <end position="108"/>
    </location>
</feature>
<dbReference type="Proteomes" id="UP000762676">
    <property type="component" value="Unassembled WGS sequence"/>
</dbReference>
<gene>
    <name evidence="2" type="ORF">ElyMa_003530800</name>
</gene>
<evidence type="ECO:0000256" key="1">
    <source>
        <dbReference type="SAM" id="MobiDB-lite"/>
    </source>
</evidence>
<proteinExistence type="predicted"/>
<evidence type="ECO:0008006" key="4">
    <source>
        <dbReference type="Google" id="ProtNLM"/>
    </source>
</evidence>
<feature type="compositionally biased region" description="Polar residues" evidence="1">
    <location>
        <begin position="77"/>
        <end position="87"/>
    </location>
</feature>
<reference evidence="2 3" key="1">
    <citation type="journal article" date="2021" name="Elife">
        <title>Chloroplast acquisition without the gene transfer in kleptoplastic sea slugs, Plakobranchus ocellatus.</title>
        <authorList>
            <person name="Maeda T."/>
            <person name="Takahashi S."/>
            <person name="Yoshida T."/>
            <person name="Shimamura S."/>
            <person name="Takaki Y."/>
            <person name="Nagai Y."/>
            <person name="Toyoda A."/>
            <person name="Suzuki Y."/>
            <person name="Arimoto A."/>
            <person name="Ishii H."/>
            <person name="Satoh N."/>
            <person name="Nishiyama T."/>
            <person name="Hasebe M."/>
            <person name="Maruyama T."/>
            <person name="Minagawa J."/>
            <person name="Obokata J."/>
            <person name="Shigenobu S."/>
        </authorList>
    </citation>
    <scope>NUCLEOTIDE SEQUENCE [LARGE SCALE GENOMIC DNA]</scope>
</reference>
<protein>
    <recommendedName>
        <fullName evidence="4">Coiled-coil domain-containing protein 86</fullName>
    </recommendedName>
</protein>
<name>A0AAV4EIM3_9GAST</name>
<keyword evidence="3" id="KW-1185">Reference proteome</keyword>
<organism evidence="2 3">
    <name type="scientific">Elysia marginata</name>
    <dbReference type="NCBI Taxonomy" id="1093978"/>
    <lineage>
        <taxon>Eukaryota</taxon>
        <taxon>Metazoa</taxon>
        <taxon>Spiralia</taxon>
        <taxon>Lophotrochozoa</taxon>
        <taxon>Mollusca</taxon>
        <taxon>Gastropoda</taxon>
        <taxon>Heterobranchia</taxon>
        <taxon>Euthyneura</taxon>
        <taxon>Panpulmonata</taxon>
        <taxon>Sacoglossa</taxon>
        <taxon>Placobranchoidea</taxon>
        <taxon>Plakobranchidae</taxon>
        <taxon>Elysia</taxon>
    </lineage>
</organism>
<evidence type="ECO:0000313" key="3">
    <source>
        <dbReference type="Proteomes" id="UP000762676"/>
    </source>
</evidence>
<feature type="region of interest" description="Disordered" evidence="1">
    <location>
        <begin position="70"/>
        <end position="124"/>
    </location>
</feature>
<dbReference type="EMBL" id="BMAT01007239">
    <property type="protein sequence ID" value="GFR60459.1"/>
    <property type="molecule type" value="Genomic_DNA"/>
</dbReference>
<accession>A0AAV4EIM3</accession>
<sequence length="124" mass="14690">LRKRVPPQAEETTKLPNAVKCQLYKDRLKEDPQRWEGYLARNKMQAHRWRASQSEKQRQHTRELASEILKAEAVKTVTPQRSSTPKKTVSKRQDNAKLAEKRQKDRERQAKRRAKIKANLQKYS</sequence>